<dbReference type="InterPro" id="IPR026374">
    <property type="entry name" value="Cyano_PEP"/>
</dbReference>
<dbReference type="Pfam" id="PF04862">
    <property type="entry name" value="DUF642"/>
    <property type="match status" value="1"/>
</dbReference>
<evidence type="ECO:0000259" key="1">
    <source>
        <dbReference type="Pfam" id="PF04862"/>
    </source>
</evidence>
<gene>
    <name evidence="2" type="ORF">GXM_06976</name>
</gene>
<dbReference type="AlphaFoldDB" id="A0A5P8WA69"/>
<name>A0A5P8WA69_9NOSO</name>
<reference evidence="2 3" key="1">
    <citation type="submission" date="2019-10" db="EMBL/GenBank/DDBJ databases">
        <title>Genomic and transcriptomic insights into the perfect genentic adaptation of a filamentous nitrogen-fixing cyanobacterium to rice fields.</title>
        <authorList>
            <person name="Chen Z."/>
        </authorList>
    </citation>
    <scope>NUCLEOTIDE SEQUENCE [LARGE SCALE GENOMIC DNA]</scope>
    <source>
        <strain evidence="2">CCNUC1</strain>
    </source>
</reference>
<evidence type="ECO:0000313" key="2">
    <source>
        <dbReference type="EMBL" id="QFS49482.1"/>
    </source>
</evidence>
<sequence>MAALPLTLATKPAIAVSIVTNGGFEQPVIAPGSFTIQNPIPGWSLTPDSAPNAGIEVQNNIAGSPYEGNQFAELDGNAVSGIFQNLATTVGQTYKLEFAFSPRTGVQDNRLNVFWGGNTVANLVANGVQNSDNVWTKYVYDVAATSEITTLKFDNLDELSDSFGAYIDNVSVTPIPEPSTMGGIALCVGFGAFLKTRYSKKDKQIEKA</sequence>
<dbReference type="Proteomes" id="UP000326678">
    <property type="component" value="Chromosome Gxm1"/>
</dbReference>
<dbReference type="Gene3D" id="2.60.120.260">
    <property type="entry name" value="Galactose-binding domain-like"/>
    <property type="match status" value="1"/>
</dbReference>
<protein>
    <submittedName>
        <fullName evidence="2">PEP-CTERM sorting domain-containing protein</fullName>
    </submittedName>
</protein>
<accession>A0A5P8WA69</accession>
<keyword evidence="3" id="KW-1185">Reference proteome</keyword>
<dbReference type="KEGG" id="nsh:GXM_06976"/>
<evidence type="ECO:0000313" key="3">
    <source>
        <dbReference type="Proteomes" id="UP000326678"/>
    </source>
</evidence>
<dbReference type="NCBIfam" id="TIGR04155">
    <property type="entry name" value="cyano_PEP"/>
    <property type="match status" value="1"/>
</dbReference>
<proteinExistence type="predicted"/>
<organism evidence="2 3">
    <name type="scientific">Nostoc sphaeroides CCNUC1</name>
    <dbReference type="NCBI Taxonomy" id="2653204"/>
    <lineage>
        <taxon>Bacteria</taxon>
        <taxon>Bacillati</taxon>
        <taxon>Cyanobacteriota</taxon>
        <taxon>Cyanophyceae</taxon>
        <taxon>Nostocales</taxon>
        <taxon>Nostocaceae</taxon>
        <taxon>Nostoc</taxon>
    </lineage>
</organism>
<dbReference type="InterPro" id="IPR006946">
    <property type="entry name" value="DGR2-like_dom"/>
</dbReference>
<feature type="domain" description="DUF642" evidence="1">
    <location>
        <begin position="19"/>
        <end position="172"/>
    </location>
</feature>
<dbReference type="EMBL" id="CP045226">
    <property type="protein sequence ID" value="QFS49482.1"/>
    <property type="molecule type" value="Genomic_DNA"/>
</dbReference>